<evidence type="ECO:0000313" key="2">
    <source>
        <dbReference type="EMBL" id="OWP03051.1"/>
    </source>
</evidence>
<dbReference type="Gene3D" id="3.40.50.1820">
    <property type="entry name" value="alpha/beta hydrolase"/>
    <property type="match status" value="1"/>
</dbReference>
<reference evidence="2 3" key="1">
    <citation type="submission" date="2017-04" db="EMBL/GenBank/DDBJ databases">
        <title>Draft genome sequence of Marssonina coronaria NL1: causal agent of apple blotch.</title>
        <authorList>
            <person name="Cheng Q."/>
        </authorList>
    </citation>
    <scope>NUCLEOTIDE SEQUENCE [LARGE SCALE GENOMIC DNA]</scope>
    <source>
        <strain evidence="2 3">NL1</strain>
    </source>
</reference>
<dbReference type="EMBL" id="MZNU01000202">
    <property type="protein sequence ID" value="OWP03051.1"/>
    <property type="molecule type" value="Genomic_DNA"/>
</dbReference>
<dbReference type="AlphaFoldDB" id="A0A218Z4M6"/>
<feature type="domain" description="AB hydrolase-1" evidence="1">
    <location>
        <begin position="65"/>
        <end position="154"/>
    </location>
</feature>
<dbReference type="PANTHER" id="PTHR43433">
    <property type="entry name" value="HYDROLASE, ALPHA/BETA FOLD FAMILY PROTEIN"/>
    <property type="match status" value="1"/>
</dbReference>
<gene>
    <name evidence="2" type="ORF">B2J93_3677</name>
</gene>
<sequence>MDQPLSAGVLTTSPRRTARSIKDQAIELIAPRKFHRVFTLPKAGKYGGLKVTYSIAGPDIGEDVPTIVFCGGMFGMRWMAVAQNWFAERNRVRVIFVDRPGFGGSTPVPISRRIAVFLESVVALLSELQIEHIALASHSAGTTYALNFISHHPDLLYPSNPTLTLFSPWVHQSISGEFGLKAAAFIPNKALDYWNNLAGSIVTKGAPAINYSAGALTATTNILRGFKDNENSKQQEAQRERDCKERFGTGQDVKAELLATANTFFWEEETSGGNDEARLCLKSVPGTSWDRCEVYPTFVRGLNFDWEKRANECGQKLRIRVVFGEGADSMVGYKGMKYFMNCFRQEKLGSGIEVEERIQMGADHDTVVDPSFDSMKHLYDRVKEGWKFE</sequence>
<proteinExistence type="predicted"/>
<dbReference type="SUPFAM" id="SSF53474">
    <property type="entry name" value="alpha/beta-Hydrolases"/>
    <property type="match status" value="1"/>
</dbReference>
<protein>
    <recommendedName>
        <fullName evidence="1">AB hydrolase-1 domain-containing protein</fullName>
    </recommendedName>
</protein>
<dbReference type="Pfam" id="PF00561">
    <property type="entry name" value="Abhydrolase_1"/>
    <property type="match status" value="1"/>
</dbReference>
<accession>A0A218Z4M6</accession>
<dbReference type="InParanoid" id="A0A218Z4M6"/>
<name>A0A218Z4M6_9HELO</name>
<evidence type="ECO:0000259" key="1">
    <source>
        <dbReference type="Pfam" id="PF00561"/>
    </source>
</evidence>
<dbReference type="InterPro" id="IPR000073">
    <property type="entry name" value="AB_hydrolase_1"/>
</dbReference>
<comment type="caution">
    <text evidence="2">The sequence shown here is derived from an EMBL/GenBank/DDBJ whole genome shotgun (WGS) entry which is preliminary data.</text>
</comment>
<dbReference type="InterPro" id="IPR050471">
    <property type="entry name" value="AB_hydrolase"/>
</dbReference>
<evidence type="ECO:0000313" key="3">
    <source>
        <dbReference type="Proteomes" id="UP000242519"/>
    </source>
</evidence>
<dbReference type="PANTHER" id="PTHR43433:SF10">
    <property type="entry name" value="AB HYDROLASE-1 DOMAIN-CONTAINING PROTEIN"/>
    <property type="match status" value="1"/>
</dbReference>
<dbReference type="InterPro" id="IPR029058">
    <property type="entry name" value="AB_hydrolase_fold"/>
</dbReference>
<dbReference type="STRING" id="503106.A0A218Z4M6"/>
<keyword evidence="3" id="KW-1185">Reference proteome</keyword>
<organism evidence="2 3">
    <name type="scientific">Diplocarpon coronariae</name>
    <dbReference type="NCBI Taxonomy" id="2795749"/>
    <lineage>
        <taxon>Eukaryota</taxon>
        <taxon>Fungi</taxon>
        <taxon>Dikarya</taxon>
        <taxon>Ascomycota</taxon>
        <taxon>Pezizomycotina</taxon>
        <taxon>Leotiomycetes</taxon>
        <taxon>Helotiales</taxon>
        <taxon>Drepanopezizaceae</taxon>
        <taxon>Diplocarpon</taxon>
    </lineage>
</organism>
<dbReference type="OrthoDB" id="294702at2759"/>
<dbReference type="Proteomes" id="UP000242519">
    <property type="component" value="Unassembled WGS sequence"/>
</dbReference>